<sequence>MTAETPTLTGPIVEPADGQPPRRLVVLIHGYGADGQDLIGLAPHLQRILPDALFVAPNGPDRCGVNPMGYQWFPIPWMDGSSEQAMAQGFVRAAAALDAFLDAQMAEHGLTEAQTALIGFSQGTMMSLHIGPRRARQLAGIVGFSGRLVDGEGLKQAAVTHPPVLLVHGDMDEMIPVKAMEDARDGLAAAGIPVRWHVSRGIGHGIGPDGFEQAARFLAGLDW</sequence>
<accession>A0A9J6PD90</accession>
<evidence type="ECO:0000313" key="5">
    <source>
        <dbReference type="Proteomes" id="UP001055804"/>
    </source>
</evidence>
<dbReference type="RefSeq" id="WP_269332268.1">
    <property type="nucleotide sequence ID" value="NZ_JAMZFT010000002.1"/>
</dbReference>
<feature type="domain" description="Phospholipase/carboxylesterase/thioesterase" evidence="3">
    <location>
        <begin position="18"/>
        <end position="219"/>
    </location>
</feature>
<organism evidence="4 5">
    <name type="scientific">Futiania mangrovi</name>
    <dbReference type="NCBI Taxonomy" id="2959716"/>
    <lineage>
        <taxon>Bacteria</taxon>
        <taxon>Pseudomonadati</taxon>
        <taxon>Pseudomonadota</taxon>
        <taxon>Alphaproteobacteria</taxon>
        <taxon>Futianiales</taxon>
        <taxon>Futianiaceae</taxon>
        <taxon>Futiania</taxon>
    </lineage>
</organism>
<dbReference type="PANTHER" id="PTHR10655">
    <property type="entry name" value="LYSOPHOSPHOLIPASE-RELATED"/>
    <property type="match status" value="1"/>
</dbReference>
<dbReference type="EMBL" id="JAMZFT010000002">
    <property type="protein sequence ID" value="MCP1336302.1"/>
    <property type="molecule type" value="Genomic_DNA"/>
</dbReference>
<protein>
    <submittedName>
        <fullName evidence="4">Prolyl oligopeptidase family serine peptidase</fullName>
    </submittedName>
</protein>
<evidence type="ECO:0000256" key="1">
    <source>
        <dbReference type="ARBA" id="ARBA00006499"/>
    </source>
</evidence>
<dbReference type="InterPro" id="IPR029058">
    <property type="entry name" value="AB_hydrolase_fold"/>
</dbReference>
<keyword evidence="2" id="KW-0378">Hydrolase</keyword>
<keyword evidence="5" id="KW-1185">Reference proteome</keyword>
<reference evidence="4" key="1">
    <citation type="submission" date="2022-06" db="EMBL/GenBank/DDBJ databases">
        <title>Isolation and Genomics of Futiania mangrovii gen. nov., sp. nov., a Rare and Metabolically-versatile member in the Class Alphaproteobacteria.</title>
        <authorList>
            <person name="Liu L."/>
            <person name="Huang W.-C."/>
            <person name="Pan J."/>
            <person name="Li J."/>
            <person name="Huang Y."/>
            <person name="Du H."/>
            <person name="Liu Y."/>
            <person name="Li M."/>
        </authorList>
    </citation>
    <scope>NUCLEOTIDE SEQUENCE</scope>
    <source>
        <strain evidence="4">FT118</strain>
    </source>
</reference>
<dbReference type="Pfam" id="PF02230">
    <property type="entry name" value="Abhydrolase_2"/>
    <property type="match status" value="1"/>
</dbReference>
<dbReference type="Proteomes" id="UP001055804">
    <property type="component" value="Unassembled WGS sequence"/>
</dbReference>
<gene>
    <name evidence="4" type="ORF">NJQ99_07790</name>
</gene>
<name>A0A9J6PD90_9PROT</name>
<comment type="caution">
    <text evidence="4">The sequence shown here is derived from an EMBL/GenBank/DDBJ whole genome shotgun (WGS) entry which is preliminary data.</text>
</comment>
<dbReference type="InterPro" id="IPR003140">
    <property type="entry name" value="PLipase/COase/thioEstase"/>
</dbReference>
<proteinExistence type="inferred from homology"/>
<dbReference type="PANTHER" id="PTHR10655:SF17">
    <property type="entry name" value="LYSOPHOSPHOLIPASE-LIKE PROTEIN 1"/>
    <property type="match status" value="1"/>
</dbReference>
<evidence type="ECO:0000313" key="4">
    <source>
        <dbReference type="EMBL" id="MCP1336302.1"/>
    </source>
</evidence>
<dbReference type="Gene3D" id="3.40.50.1820">
    <property type="entry name" value="alpha/beta hydrolase"/>
    <property type="match status" value="1"/>
</dbReference>
<comment type="similarity">
    <text evidence="1">Belongs to the AB hydrolase superfamily. AB hydrolase 2 family.</text>
</comment>
<dbReference type="GO" id="GO:0016787">
    <property type="term" value="F:hydrolase activity"/>
    <property type="evidence" value="ECO:0007669"/>
    <property type="project" value="UniProtKB-KW"/>
</dbReference>
<evidence type="ECO:0000256" key="2">
    <source>
        <dbReference type="ARBA" id="ARBA00022801"/>
    </source>
</evidence>
<dbReference type="InterPro" id="IPR050565">
    <property type="entry name" value="LYPA1-2/EST-like"/>
</dbReference>
<dbReference type="SUPFAM" id="SSF53474">
    <property type="entry name" value="alpha/beta-Hydrolases"/>
    <property type="match status" value="1"/>
</dbReference>
<dbReference type="AlphaFoldDB" id="A0A9J6PD90"/>
<evidence type="ECO:0000259" key="3">
    <source>
        <dbReference type="Pfam" id="PF02230"/>
    </source>
</evidence>